<feature type="signal peptide" evidence="1">
    <location>
        <begin position="1"/>
        <end position="25"/>
    </location>
</feature>
<evidence type="ECO:0000313" key="3">
    <source>
        <dbReference type="Proteomes" id="UP000464468"/>
    </source>
</evidence>
<accession>A0A7Z2NTX5</accession>
<reference evidence="2 3" key="1">
    <citation type="submission" date="2020-01" db="EMBL/GenBank/DDBJ databases">
        <title>Sphingomonas sp. C33 whole genome sequece.</title>
        <authorList>
            <person name="Park C."/>
        </authorList>
    </citation>
    <scope>NUCLEOTIDE SEQUENCE [LARGE SCALE GENOMIC DNA]</scope>
    <source>
        <strain evidence="2 3">C33</strain>
    </source>
</reference>
<sequence length="93" mass="10155">MKPAFLAFALIAAAPAFVSAAPAFAQDGAIAADTPLYDAEGKRVGLINRVAEQKWVKVIYKDHFVTIGWDQLKVEDGRVVTNLTRREIGRLKG</sequence>
<evidence type="ECO:0000256" key="1">
    <source>
        <dbReference type="SAM" id="SignalP"/>
    </source>
</evidence>
<dbReference type="AlphaFoldDB" id="A0A7Z2NTX5"/>
<keyword evidence="1" id="KW-0732">Signal</keyword>
<gene>
    <name evidence="2" type="ORF">GVO57_00140</name>
</gene>
<protein>
    <recommendedName>
        <fullName evidence="4">PRC-barrel domain-containing protein</fullName>
    </recommendedName>
</protein>
<dbReference type="KEGG" id="schy:GVO57_00140"/>
<feature type="chain" id="PRO_5031526350" description="PRC-barrel domain-containing protein" evidence="1">
    <location>
        <begin position="26"/>
        <end position="93"/>
    </location>
</feature>
<name>A0A7Z2NTX5_9SPHN</name>
<evidence type="ECO:0008006" key="4">
    <source>
        <dbReference type="Google" id="ProtNLM"/>
    </source>
</evidence>
<proteinExistence type="predicted"/>
<organism evidence="2 3">
    <name type="scientific">Sphingomonas changnyeongensis</name>
    <dbReference type="NCBI Taxonomy" id="2698679"/>
    <lineage>
        <taxon>Bacteria</taxon>
        <taxon>Pseudomonadati</taxon>
        <taxon>Pseudomonadota</taxon>
        <taxon>Alphaproteobacteria</taxon>
        <taxon>Sphingomonadales</taxon>
        <taxon>Sphingomonadaceae</taxon>
        <taxon>Sphingomonas</taxon>
    </lineage>
</organism>
<dbReference type="Proteomes" id="UP000464468">
    <property type="component" value="Chromosome"/>
</dbReference>
<evidence type="ECO:0000313" key="2">
    <source>
        <dbReference type="EMBL" id="QHL89522.1"/>
    </source>
</evidence>
<keyword evidence="3" id="KW-1185">Reference proteome</keyword>
<dbReference type="RefSeq" id="WP_160590840.1">
    <property type="nucleotide sequence ID" value="NZ_CP047895.1"/>
</dbReference>
<dbReference type="EMBL" id="CP047895">
    <property type="protein sequence ID" value="QHL89522.1"/>
    <property type="molecule type" value="Genomic_DNA"/>
</dbReference>